<dbReference type="EMBL" id="PYDT01000001">
    <property type="protein sequence ID" value="THU73207.1"/>
    <property type="molecule type" value="Genomic_DNA"/>
</dbReference>
<dbReference type="InterPro" id="IPR053234">
    <property type="entry name" value="RPM1_Interactor"/>
</dbReference>
<dbReference type="PANTHER" id="PTHR33443:SF30">
    <property type="entry name" value="SARCOSINE DEHYDROGENASE-2C PROTEIN"/>
    <property type="match status" value="1"/>
</dbReference>
<feature type="region of interest" description="Disordered" evidence="1">
    <location>
        <begin position="9"/>
        <end position="31"/>
    </location>
</feature>
<protein>
    <submittedName>
        <fullName evidence="2">Uncharacterized protein</fullName>
    </submittedName>
</protein>
<name>A0A4S8KDG2_MUSBA</name>
<dbReference type="Proteomes" id="UP000317650">
    <property type="component" value="Chromosome 4"/>
</dbReference>
<reference evidence="2 3" key="1">
    <citation type="journal article" date="2019" name="Nat. Plants">
        <title>Genome sequencing of Musa balbisiana reveals subgenome evolution and function divergence in polyploid bananas.</title>
        <authorList>
            <person name="Yao X."/>
        </authorList>
    </citation>
    <scope>NUCLEOTIDE SEQUENCE [LARGE SCALE GENOMIC DNA]</scope>
    <source>
        <strain evidence="3">cv. DH-PKW</strain>
        <tissue evidence="2">Leaves</tissue>
    </source>
</reference>
<comment type="caution">
    <text evidence="2">The sequence shown here is derived from an EMBL/GenBank/DDBJ whole genome shotgun (WGS) entry which is preliminary data.</text>
</comment>
<feature type="compositionally biased region" description="Basic and acidic residues" evidence="1">
    <location>
        <begin position="17"/>
        <end position="27"/>
    </location>
</feature>
<dbReference type="STRING" id="52838.A0A4S8KDG2"/>
<evidence type="ECO:0000313" key="3">
    <source>
        <dbReference type="Proteomes" id="UP000317650"/>
    </source>
</evidence>
<keyword evidence="3" id="KW-1185">Reference proteome</keyword>
<gene>
    <name evidence="2" type="ORF">C4D60_Mb04t20370</name>
</gene>
<evidence type="ECO:0000256" key="1">
    <source>
        <dbReference type="SAM" id="MobiDB-lite"/>
    </source>
</evidence>
<dbReference type="AlphaFoldDB" id="A0A4S8KDG2"/>
<evidence type="ECO:0000313" key="2">
    <source>
        <dbReference type="EMBL" id="THU73207.1"/>
    </source>
</evidence>
<sequence>MPIVVIEISSTDEDEEECKKEEKEAKKMATTAGRRKRREYVKVEKVEAAVDDEDEDDDDCFIVPYNPFLDDQLDLKRMLCLDDPPLSDDVAVVAERGQVACRDYPHSRHLCAKYPFSKTPHPIHCQKCYCYVCDEPAPCRVWDKHCHAYDKNYYWKTAREEQRSTQDT</sequence>
<proteinExistence type="predicted"/>
<organism evidence="2 3">
    <name type="scientific">Musa balbisiana</name>
    <name type="common">Banana</name>
    <dbReference type="NCBI Taxonomy" id="52838"/>
    <lineage>
        <taxon>Eukaryota</taxon>
        <taxon>Viridiplantae</taxon>
        <taxon>Streptophyta</taxon>
        <taxon>Embryophyta</taxon>
        <taxon>Tracheophyta</taxon>
        <taxon>Spermatophyta</taxon>
        <taxon>Magnoliopsida</taxon>
        <taxon>Liliopsida</taxon>
        <taxon>Zingiberales</taxon>
        <taxon>Musaceae</taxon>
        <taxon>Musa</taxon>
    </lineage>
</organism>
<accession>A0A4S8KDG2</accession>
<dbReference type="PANTHER" id="PTHR33443">
    <property type="entry name" value="ZGC:112980"/>
    <property type="match status" value="1"/>
</dbReference>